<reference evidence="4" key="1">
    <citation type="journal article" date="2015" name="Arch. Virol.">
        <title>Genetic and biological characterization of Muko virus, a new distinct member of the species Great Island virus (genus Orbivirus, family Reoviridae), isolated from ixodid ticks in Japan.</title>
        <authorList>
            <person name="Ejiri H."/>
            <person name="Lim C.K."/>
            <person name="Isawa H."/>
            <person name="Kuwata R."/>
            <person name="Kobayashi D."/>
            <person name="Yamaguchi Y."/>
            <person name="Takayama-Ito M."/>
            <person name="Kinoshita H."/>
            <person name="Kakiuchi S."/>
            <person name="Horiya M."/>
            <person name="Kotaki A."/>
            <person name="Takasaki T."/>
            <person name="Maeda K."/>
            <person name="Hayashi T."/>
            <person name="Sasaki T."/>
            <person name="Kobayashi M."/>
            <person name="Saijo M."/>
            <person name="Sawabe K."/>
        </authorList>
    </citation>
    <scope>NUCLEOTIDE SEQUENCE [LARGE SCALE GENOMIC DNA]</scope>
    <source>
        <strain evidence="4">Ix7-S1</strain>
    </source>
</reference>
<evidence type="ECO:0000256" key="2">
    <source>
        <dbReference type="ARBA" id="ARBA00022844"/>
    </source>
</evidence>
<dbReference type="InterPro" id="IPR002614">
    <property type="entry name" value="Inner_layer_core_VP3_Orbivir"/>
</dbReference>
<evidence type="ECO:0000313" key="4">
    <source>
        <dbReference type="EMBL" id="BAT21344.1"/>
    </source>
</evidence>
<evidence type="ECO:0000256" key="3">
    <source>
        <dbReference type="SAM" id="MobiDB-lite"/>
    </source>
</evidence>
<comment type="subcellular location">
    <subcellularLocation>
        <location evidence="1">Virion</location>
    </subcellularLocation>
</comment>
<keyword evidence="2" id="KW-0946">Virion</keyword>
<dbReference type="Proteomes" id="UP000131603">
    <property type="component" value="Genome"/>
</dbReference>
<sequence length="908" mass="102860">MANPQPREQTPQQQTESSPYLRGAEVYDDPGVALSIFALQEIIRKVREAQTALRNEGREADPAPPEIEQIFSALSDLRNERPYRLEERLPVYYRFESSQSRERFFRVDTHFERLTRAAMEGSLEDPAHLMSIILSRVEEIRQAGSFLLRAAPTHFIDGREIINAEALGVDIPGLLNLVEPRVRHLLQRQIDQLTVLNQDQDDVLLDVYPGACPDSIFSVHQALTAHVTHNQRDDYRAAMQWLQIYGEFKRIDFSRALLTDVFSPDTVYIQSYQLPPNPQLVWEVPRSGVSNLVINAALGVPHGTYITPNPRISAITVASRVTTTTSFAQLLGTIPTAAQMDDVRKIYLALLFPNQILLDIRPEPGHQVDVVAQSVAGILGKLMFSYGPLLFNITPHTARCLDRACASFLQMATDDRRTIRRGPSGRPLDFTILQGQRAFDCNQLAHNAARGNGFINWGVDSVGDHPTPYPHIRRRIQYLGYVPEDVIDERFCGDDLRYLLHERMCEALAISGHVNERNYIEVMRQHQVVRFAHISQIINRDLVSAFSLPDDRFAALGTGVPRDATSPDGPVILDISYMSIIHAFRLRFLPISRPERVIYQPILESVYVSHLSLAKLNASRLQTFVNANPESFAEARPMDVWRTVYPRLPEPVRRIFDLTGQYSFVTGRDIGVWLASPLLQESLFLLCARAAWEATADPSEIGFTRDVYIHRQPIPEYPLEDVRQFRRDAVYFTNMLDARPHNGQRVILDRIIMQQRAGAGRLRMSIRELLDDGLYVQIGTALRPIVLSIHHGLPPESTLRALPYTYQRESSDGPTARVTLQLLRPVAAFYMLYNADEQAFPDEMIDLVPNVSLVSLYIQRPPVERVSYETALSVVTRDFASFRSRVRIMDLAAALDAGSQYALPSNTL</sequence>
<protein>
    <submittedName>
        <fullName evidence="4">T2</fullName>
    </submittedName>
</protein>
<dbReference type="InterPro" id="IPR016029">
    <property type="entry name" value="Inner_layer_core_VP3_Reovir"/>
</dbReference>
<dbReference type="SUPFAM" id="SSF56831">
    <property type="entry name" value="Reovirus inner layer core protein p3"/>
    <property type="match status" value="1"/>
</dbReference>
<accession>A0A0P0YK69</accession>
<feature type="compositionally biased region" description="Low complexity" evidence="3">
    <location>
        <begin position="1"/>
        <end position="19"/>
    </location>
</feature>
<feature type="region of interest" description="Disordered" evidence="3">
    <location>
        <begin position="1"/>
        <end position="24"/>
    </location>
</feature>
<proteinExistence type="predicted"/>
<dbReference type="Pfam" id="PF01700">
    <property type="entry name" value="Orbi_VP3"/>
    <property type="match status" value="1"/>
</dbReference>
<dbReference type="EMBL" id="LC019132">
    <property type="protein sequence ID" value="BAT21344.1"/>
    <property type="molecule type" value="Genomic_RNA"/>
</dbReference>
<evidence type="ECO:0000256" key="1">
    <source>
        <dbReference type="ARBA" id="ARBA00004328"/>
    </source>
</evidence>
<organism evidence="4">
    <name type="scientific">Muko virus</name>
    <dbReference type="NCBI Taxonomy" id="1597962"/>
    <lineage>
        <taxon>Viruses</taxon>
        <taxon>Riboviria</taxon>
        <taxon>Orthornavirae</taxon>
        <taxon>Duplornaviricota</taxon>
        <taxon>Resentoviricetes</taxon>
        <taxon>Reovirales</taxon>
        <taxon>Sedoreoviridae</taxon>
        <taxon>Orbivirus</taxon>
        <taxon>Orbivirus magninsulae</taxon>
        <taxon>Great Island virus</taxon>
    </lineage>
</organism>
<gene>
    <name evidence="4" type="primary">VP3</name>
</gene>
<name>A0A0P0YK69_9REOV</name>
<dbReference type="GO" id="GO:0005198">
    <property type="term" value="F:structural molecule activity"/>
    <property type="evidence" value="ECO:0007669"/>
    <property type="project" value="InterPro"/>
</dbReference>
<dbReference type="GO" id="GO:0044423">
    <property type="term" value="C:virion component"/>
    <property type="evidence" value="ECO:0007669"/>
    <property type="project" value="UniProtKB-KW"/>
</dbReference>